<dbReference type="Pfam" id="PF00089">
    <property type="entry name" value="Trypsin"/>
    <property type="match status" value="1"/>
</dbReference>
<dbReference type="InterPro" id="IPR039675">
    <property type="entry name" value="CILP1/CILP2"/>
</dbReference>
<evidence type="ECO:0000259" key="7">
    <source>
        <dbReference type="Pfam" id="PF13330"/>
    </source>
</evidence>
<dbReference type="AlphaFoldDB" id="A0A8S3HY79"/>
<feature type="domain" description="Peptidase S1" evidence="6">
    <location>
        <begin position="197"/>
        <end position="244"/>
    </location>
</feature>
<dbReference type="InterPro" id="IPR001254">
    <property type="entry name" value="Trypsin_dom"/>
</dbReference>
<keyword evidence="2" id="KW-0964">Secreted</keyword>
<feature type="chain" id="PRO_5035795308" evidence="5">
    <location>
        <begin position="21"/>
        <end position="244"/>
    </location>
</feature>
<dbReference type="EMBL" id="CAJOBJ010337718">
    <property type="protein sequence ID" value="CAF5190998.1"/>
    <property type="molecule type" value="Genomic_DNA"/>
</dbReference>
<proteinExistence type="predicted"/>
<dbReference type="GO" id="GO:0006508">
    <property type="term" value="P:proteolysis"/>
    <property type="evidence" value="ECO:0007669"/>
    <property type="project" value="InterPro"/>
</dbReference>
<dbReference type="InterPro" id="IPR009003">
    <property type="entry name" value="Peptidase_S1_PA"/>
</dbReference>
<dbReference type="Proteomes" id="UP000681720">
    <property type="component" value="Unassembled WGS sequence"/>
</dbReference>
<evidence type="ECO:0000256" key="2">
    <source>
        <dbReference type="ARBA" id="ARBA00022525"/>
    </source>
</evidence>
<dbReference type="InterPro" id="IPR025155">
    <property type="entry name" value="WxxW_domain"/>
</dbReference>
<dbReference type="PANTHER" id="PTHR15031">
    <property type="entry name" value="CARTILAGE INTERMEDIATE LAYER PROTEIN CLIP"/>
    <property type="match status" value="1"/>
</dbReference>
<dbReference type="GO" id="GO:0005576">
    <property type="term" value="C:extracellular region"/>
    <property type="evidence" value="ECO:0007669"/>
    <property type="project" value="UniProtKB-SubCell"/>
</dbReference>
<dbReference type="GO" id="GO:0004252">
    <property type="term" value="F:serine-type endopeptidase activity"/>
    <property type="evidence" value="ECO:0007669"/>
    <property type="project" value="InterPro"/>
</dbReference>
<gene>
    <name evidence="8" type="ORF">GIL414_LOCUS73024</name>
</gene>
<protein>
    <submittedName>
        <fullName evidence="8">Uncharacterized protein</fullName>
    </submittedName>
</protein>
<evidence type="ECO:0000256" key="1">
    <source>
        <dbReference type="ARBA" id="ARBA00004613"/>
    </source>
</evidence>
<dbReference type="Gene3D" id="2.40.10.10">
    <property type="entry name" value="Trypsin-like serine proteases"/>
    <property type="match status" value="1"/>
</dbReference>
<evidence type="ECO:0000256" key="3">
    <source>
        <dbReference type="ARBA" id="ARBA00022729"/>
    </source>
</evidence>
<evidence type="ECO:0000259" key="6">
    <source>
        <dbReference type="Pfam" id="PF00089"/>
    </source>
</evidence>
<dbReference type="InterPro" id="IPR043504">
    <property type="entry name" value="Peptidase_S1_PA_chymotrypsin"/>
</dbReference>
<comment type="caution">
    <text evidence="8">The sequence shown here is derived from an EMBL/GenBank/DDBJ whole genome shotgun (WGS) entry which is preliminary data.</text>
</comment>
<name>A0A8S3HY79_9BILA</name>
<keyword evidence="3 5" id="KW-0732">Signal</keyword>
<comment type="subcellular location">
    <subcellularLocation>
        <location evidence="1">Secreted</location>
    </subcellularLocation>
</comment>
<feature type="non-terminal residue" evidence="8">
    <location>
        <position position="244"/>
    </location>
</feature>
<feature type="signal peptide" evidence="5">
    <location>
        <begin position="1"/>
        <end position="20"/>
    </location>
</feature>
<evidence type="ECO:0000313" key="8">
    <source>
        <dbReference type="EMBL" id="CAF5190998.1"/>
    </source>
</evidence>
<keyword evidence="4" id="KW-0325">Glycoprotein</keyword>
<feature type="domain" description="WxxW" evidence="7">
    <location>
        <begin position="33"/>
        <end position="117"/>
    </location>
</feature>
<dbReference type="SUPFAM" id="SSF50494">
    <property type="entry name" value="Trypsin-like serine proteases"/>
    <property type="match status" value="1"/>
</dbReference>
<evidence type="ECO:0000256" key="4">
    <source>
        <dbReference type="ARBA" id="ARBA00023180"/>
    </source>
</evidence>
<evidence type="ECO:0000313" key="9">
    <source>
        <dbReference type="Proteomes" id="UP000681720"/>
    </source>
</evidence>
<reference evidence="8" key="1">
    <citation type="submission" date="2021-02" db="EMBL/GenBank/DDBJ databases">
        <authorList>
            <person name="Nowell W R."/>
        </authorList>
    </citation>
    <scope>NUCLEOTIDE SEQUENCE</scope>
</reference>
<sequence length="244" mass="27915">MILPMVFVYISIFSTSIINGQDSTCESKDSLSWTPWFNFHKPSVKGEYELHAAIRSRHPTIVCPEPHHVSAVNQAGIDMNRTLDMILLRSYDVFCLNNYDPKFHRKICDDYSVRYCCPLRLSPPHPQPQPQQHPQPSNHIRDVFLRNKTYPSTSIVDNQFRFVQPKCGRTTTSSNSFQMNGNNGFFMNLFKSMLSKIINGAESTPNGWPWLVSIGVRYRGPTGQWQNRTHICGGTLIEPSHVLT</sequence>
<dbReference type="Pfam" id="PF13330">
    <property type="entry name" value="Mucin2_WxxW"/>
    <property type="match status" value="1"/>
</dbReference>
<evidence type="ECO:0000256" key="5">
    <source>
        <dbReference type="SAM" id="SignalP"/>
    </source>
</evidence>
<organism evidence="8 9">
    <name type="scientific">Rotaria magnacalcarata</name>
    <dbReference type="NCBI Taxonomy" id="392030"/>
    <lineage>
        <taxon>Eukaryota</taxon>
        <taxon>Metazoa</taxon>
        <taxon>Spiralia</taxon>
        <taxon>Gnathifera</taxon>
        <taxon>Rotifera</taxon>
        <taxon>Eurotatoria</taxon>
        <taxon>Bdelloidea</taxon>
        <taxon>Philodinida</taxon>
        <taxon>Philodinidae</taxon>
        <taxon>Rotaria</taxon>
    </lineage>
</organism>
<accession>A0A8S3HY79</accession>